<proteinExistence type="predicted"/>
<evidence type="ECO:0000313" key="2">
    <source>
        <dbReference type="Proteomes" id="UP001283361"/>
    </source>
</evidence>
<keyword evidence="2" id="KW-1185">Reference proteome</keyword>
<comment type="caution">
    <text evidence="1">The sequence shown here is derived from an EMBL/GenBank/DDBJ whole genome shotgun (WGS) entry which is preliminary data.</text>
</comment>
<evidence type="ECO:0000313" key="1">
    <source>
        <dbReference type="EMBL" id="KAK3789451.1"/>
    </source>
</evidence>
<sequence>MWDRSTRLSHRVASVFNMLVIKRDLNRGVLGRLALYNMVGLGYHFLFLPEILTGECLGVLPYTKWCGVFTISRFVKRSKSGLKF</sequence>
<dbReference type="Proteomes" id="UP001283361">
    <property type="component" value="Unassembled WGS sequence"/>
</dbReference>
<dbReference type="EMBL" id="JAWDGP010001675">
    <property type="protein sequence ID" value="KAK3789451.1"/>
    <property type="molecule type" value="Genomic_DNA"/>
</dbReference>
<dbReference type="AlphaFoldDB" id="A0AAE1E059"/>
<accession>A0AAE1E059</accession>
<protein>
    <submittedName>
        <fullName evidence="1">Uncharacterized protein</fullName>
    </submittedName>
</protein>
<reference evidence="1" key="1">
    <citation type="journal article" date="2023" name="G3 (Bethesda)">
        <title>A reference genome for the long-term kleptoplast-retaining sea slug Elysia crispata morphotype clarki.</title>
        <authorList>
            <person name="Eastman K.E."/>
            <person name="Pendleton A.L."/>
            <person name="Shaikh M.A."/>
            <person name="Suttiyut T."/>
            <person name="Ogas R."/>
            <person name="Tomko P."/>
            <person name="Gavelis G."/>
            <person name="Widhalm J.R."/>
            <person name="Wisecaver J.H."/>
        </authorList>
    </citation>
    <scope>NUCLEOTIDE SEQUENCE</scope>
    <source>
        <strain evidence="1">ECLA1</strain>
    </source>
</reference>
<organism evidence="1 2">
    <name type="scientific">Elysia crispata</name>
    <name type="common">lettuce slug</name>
    <dbReference type="NCBI Taxonomy" id="231223"/>
    <lineage>
        <taxon>Eukaryota</taxon>
        <taxon>Metazoa</taxon>
        <taxon>Spiralia</taxon>
        <taxon>Lophotrochozoa</taxon>
        <taxon>Mollusca</taxon>
        <taxon>Gastropoda</taxon>
        <taxon>Heterobranchia</taxon>
        <taxon>Euthyneura</taxon>
        <taxon>Panpulmonata</taxon>
        <taxon>Sacoglossa</taxon>
        <taxon>Placobranchoidea</taxon>
        <taxon>Plakobranchidae</taxon>
        <taxon>Elysia</taxon>
    </lineage>
</organism>
<name>A0AAE1E059_9GAST</name>
<gene>
    <name evidence="1" type="ORF">RRG08_035146</name>
</gene>